<dbReference type="Gene3D" id="1.10.3470.10">
    <property type="entry name" value="ABC transporter involved in vitamin B12 uptake, BtuC"/>
    <property type="match status" value="1"/>
</dbReference>
<keyword evidence="4" id="KW-1003">Cell membrane</keyword>
<keyword evidence="10" id="KW-1185">Reference proteome</keyword>
<evidence type="ECO:0000256" key="1">
    <source>
        <dbReference type="ARBA" id="ARBA00004651"/>
    </source>
</evidence>
<evidence type="ECO:0000256" key="2">
    <source>
        <dbReference type="ARBA" id="ARBA00007935"/>
    </source>
</evidence>
<evidence type="ECO:0000313" key="9">
    <source>
        <dbReference type="EMBL" id="GAA1383316.1"/>
    </source>
</evidence>
<organism evidence="9 10">
    <name type="scientific">Pseudonocardia kongjuensis</name>
    <dbReference type="NCBI Taxonomy" id="102227"/>
    <lineage>
        <taxon>Bacteria</taxon>
        <taxon>Bacillati</taxon>
        <taxon>Actinomycetota</taxon>
        <taxon>Actinomycetes</taxon>
        <taxon>Pseudonocardiales</taxon>
        <taxon>Pseudonocardiaceae</taxon>
        <taxon>Pseudonocardia</taxon>
    </lineage>
</organism>
<feature type="transmembrane region" description="Helical" evidence="8">
    <location>
        <begin position="169"/>
        <end position="192"/>
    </location>
</feature>
<gene>
    <name evidence="9" type="ORF">GCM10009613_12580</name>
</gene>
<dbReference type="PANTHER" id="PTHR30472">
    <property type="entry name" value="FERRIC ENTEROBACTIN TRANSPORT SYSTEM PERMEASE PROTEIN"/>
    <property type="match status" value="1"/>
</dbReference>
<reference evidence="10" key="1">
    <citation type="journal article" date="2019" name="Int. J. Syst. Evol. Microbiol.">
        <title>The Global Catalogue of Microorganisms (GCM) 10K type strain sequencing project: providing services to taxonomists for standard genome sequencing and annotation.</title>
        <authorList>
            <consortium name="The Broad Institute Genomics Platform"/>
            <consortium name="The Broad Institute Genome Sequencing Center for Infectious Disease"/>
            <person name="Wu L."/>
            <person name="Ma J."/>
        </authorList>
    </citation>
    <scope>NUCLEOTIDE SEQUENCE [LARGE SCALE GENOMIC DNA]</scope>
    <source>
        <strain evidence="10">JCM 11896</strain>
    </source>
</reference>
<evidence type="ECO:0000256" key="4">
    <source>
        <dbReference type="ARBA" id="ARBA00022475"/>
    </source>
</evidence>
<feature type="transmembrane region" description="Helical" evidence="8">
    <location>
        <begin position="299"/>
        <end position="317"/>
    </location>
</feature>
<keyword evidence="5 8" id="KW-0812">Transmembrane</keyword>
<dbReference type="InterPro" id="IPR000522">
    <property type="entry name" value="ABC_transptr_permease_BtuC"/>
</dbReference>
<keyword evidence="7 8" id="KW-0472">Membrane</keyword>
<dbReference type="RefSeq" id="WP_344019251.1">
    <property type="nucleotide sequence ID" value="NZ_BAAAJK010000004.1"/>
</dbReference>
<keyword evidence="6 8" id="KW-1133">Transmembrane helix</keyword>
<feature type="transmembrane region" description="Helical" evidence="8">
    <location>
        <begin position="29"/>
        <end position="52"/>
    </location>
</feature>
<feature type="transmembrane region" description="Helical" evidence="8">
    <location>
        <begin position="118"/>
        <end position="135"/>
    </location>
</feature>
<feature type="transmembrane region" description="Helical" evidence="8">
    <location>
        <begin position="141"/>
        <end position="162"/>
    </location>
</feature>
<sequence>MSAVRGGPGGVDFGHPVRVLRRGPVAVRIGLRPVAVTVALAAVAVGTGLAALGSGSYEIPLGDVAGALLGRADGRVHMVVVEWRLPRVLLGLLFGAALGASGAIFQSLTRNPLGSPDIIGFATGSYTGALVVILLTGGGYAMVAGGALAGGLATAAVVYLLAWNRGVSGFRLIIVGIAVSAMLAAANAWLILRAELDAAMSAAIWGAGSLARSSWEQVGPVLACLAVLVPLTALLAPRLGVLEMGDDTAAALGLRVERLRLALVVVGVALTALVTAAAGPISFIALAAPQLARRLTGRTGVGVGSAAAMGAALLAASDWAAQRVIAPNQLPVGVVTVCIGGGYLLWLLIREARTS</sequence>
<comment type="subcellular location">
    <subcellularLocation>
        <location evidence="1">Cell membrane</location>
        <topology evidence="1">Multi-pass membrane protein</topology>
    </subcellularLocation>
</comment>
<evidence type="ECO:0000256" key="6">
    <source>
        <dbReference type="ARBA" id="ARBA00022989"/>
    </source>
</evidence>
<comment type="caution">
    <text evidence="9">The sequence shown here is derived from an EMBL/GenBank/DDBJ whole genome shotgun (WGS) entry which is preliminary data.</text>
</comment>
<protein>
    <submittedName>
        <fullName evidence="9">Iron chelate uptake ABC transporter family permease subunit</fullName>
    </submittedName>
</protein>
<evidence type="ECO:0000256" key="5">
    <source>
        <dbReference type="ARBA" id="ARBA00022692"/>
    </source>
</evidence>
<proteinExistence type="inferred from homology"/>
<feature type="transmembrane region" description="Helical" evidence="8">
    <location>
        <begin position="261"/>
        <end position="287"/>
    </location>
</feature>
<evidence type="ECO:0000256" key="8">
    <source>
        <dbReference type="SAM" id="Phobius"/>
    </source>
</evidence>
<dbReference type="EMBL" id="BAAAJK010000004">
    <property type="protein sequence ID" value="GAA1383316.1"/>
    <property type="molecule type" value="Genomic_DNA"/>
</dbReference>
<dbReference type="InterPro" id="IPR037294">
    <property type="entry name" value="ABC_BtuC-like"/>
</dbReference>
<feature type="transmembrane region" description="Helical" evidence="8">
    <location>
        <begin position="88"/>
        <end position="106"/>
    </location>
</feature>
<evidence type="ECO:0000256" key="7">
    <source>
        <dbReference type="ARBA" id="ARBA00023136"/>
    </source>
</evidence>
<feature type="transmembrane region" description="Helical" evidence="8">
    <location>
        <begin position="329"/>
        <end position="349"/>
    </location>
</feature>
<dbReference type="Pfam" id="PF01032">
    <property type="entry name" value="FecCD"/>
    <property type="match status" value="1"/>
</dbReference>
<evidence type="ECO:0000256" key="3">
    <source>
        <dbReference type="ARBA" id="ARBA00022448"/>
    </source>
</evidence>
<keyword evidence="3" id="KW-0813">Transport</keyword>
<evidence type="ECO:0000313" key="10">
    <source>
        <dbReference type="Proteomes" id="UP001501414"/>
    </source>
</evidence>
<comment type="similarity">
    <text evidence="2">Belongs to the binding-protein-dependent transport system permease family. FecCD subfamily.</text>
</comment>
<dbReference type="PANTHER" id="PTHR30472:SF24">
    <property type="entry name" value="FERRIC ENTEROBACTIN TRANSPORT SYSTEM PERMEASE PROTEIN FEPG"/>
    <property type="match status" value="1"/>
</dbReference>
<name>A0ABP4I754_9PSEU</name>
<accession>A0ABP4I754</accession>
<dbReference type="CDD" id="cd06550">
    <property type="entry name" value="TM_ABC_iron-siderophores_like"/>
    <property type="match status" value="1"/>
</dbReference>
<dbReference type="Proteomes" id="UP001501414">
    <property type="component" value="Unassembled WGS sequence"/>
</dbReference>
<feature type="transmembrane region" description="Helical" evidence="8">
    <location>
        <begin position="222"/>
        <end position="241"/>
    </location>
</feature>
<dbReference type="SUPFAM" id="SSF81345">
    <property type="entry name" value="ABC transporter involved in vitamin B12 uptake, BtuC"/>
    <property type="match status" value="1"/>
</dbReference>